<dbReference type="GO" id="GO:0000049">
    <property type="term" value="F:tRNA binding"/>
    <property type="evidence" value="ECO:0007669"/>
    <property type="project" value="InterPro"/>
</dbReference>
<keyword evidence="7 8" id="KW-0030">Aminoacyl-tRNA synthetase</keyword>
<evidence type="ECO:0000256" key="3">
    <source>
        <dbReference type="ARBA" id="ARBA00022598"/>
    </source>
</evidence>
<evidence type="ECO:0000256" key="9">
    <source>
        <dbReference type="SAM" id="MobiDB-lite"/>
    </source>
</evidence>
<dbReference type="Pfam" id="PF19269">
    <property type="entry name" value="Anticodon_2"/>
    <property type="match status" value="1"/>
</dbReference>
<dbReference type="NCBIfam" id="TIGR00464">
    <property type="entry name" value="gltX_bact"/>
    <property type="match status" value="1"/>
</dbReference>
<evidence type="ECO:0000256" key="1">
    <source>
        <dbReference type="ARBA" id="ARBA00007894"/>
    </source>
</evidence>
<dbReference type="Gene3D" id="1.10.8.70">
    <property type="entry name" value="Glutamate-tRNA synthetase, class I, anticodon-binding domain 1"/>
    <property type="match status" value="1"/>
</dbReference>
<comment type="similarity">
    <text evidence="1 8">Belongs to the class-I aminoacyl-tRNA synthetase family. Glutamate--tRNA ligase type 1 subfamily.</text>
</comment>
<comment type="subunit">
    <text evidence="8">Monomer.</text>
</comment>
<evidence type="ECO:0000256" key="5">
    <source>
        <dbReference type="ARBA" id="ARBA00022840"/>
    </source>
</evidence>
<sequence length="516" mass="56396">MTSAAREAAPAAAPDATGVRVRFCPSPTGLPHVGLVRTALFNWAYARHTGGTFVFRIEDTDAQRDSEESYLALLDALRWLGLNWDEGPEVGGPYGPYRQSQRTEIYRDVVARLLEAGEAYHAFSTPAEVEARHIAAGRNPKLGYDNFDRDLTEEQRSSYLAQGRQPVVRLRMPDRDLSWDDLVRGPTTFAAGSVPDFALTRASGDPLYTLVNPCDDALMKITHVLRGEDLLSSTPRQLALHQALIRIGVGERIPEFAHLPTVLGEGTKKLSKRDPQSNLFAHRDRGFIPEGLLNYLALLGWAIADDHDLFSLDEMVAAFDVVDVNSNPARFDQKKADAINAEHIRMLDSDDFTARLRDYLREHDHQIELDVADSDVGFAAAAHLVQTRIVVLGDAWNMLKFLNDDEYVIDPKAAAKELGPAGAPVLDAAIAALGALVDWNAANIGDALKAALVEDLGLKPRKAFGPIRVAATGTSVSPPLFESLELLGRERSERRLRAARDGRDGIDNGSSATGGP</sequence>
<keyword evidence="3 8" id="KW-0436">Ligase</keyword>
<dbReference type="GO" id="GO:0005524">
    <property type="term" value="F:ATP binding"/>
    <property type="evidence" value="ECO:0007669"/>
    <property type="project" value="UniProtKB-UniRule"/>
</dbReference>
<gene>
    <name evidence="8" type="primary">gltX</name>
    <name evidence="12" type="ORF">F6B93_06950</name>
</gene>
<evidence type="ECO:0000259" key="10">
    <source>
        <dbReference type="Pfam" id="PF00749"/>
    </source>
</evidence>
<evidence type="ECO:0000256" key="7">
    <source>
        <dbReference type="ARBA" id="ARBA00023146"/>
    </source>
</evidence>
<dbReference type="HAMAP" id="MF_00022">
    <property type="entry name" value="Glu_tRNA_synth_type1"/>
    <property type="match status" value="1"/>
</dbReference>
<evidence type="ECO:0000256" key="8">
    <source>
        <dbReference type="HAMAP-Rule" id="MF_00022"/>
    </source>
</evidence>
<comment type="catalytic activity">
    <reaction evidence="8">
        <text>tRNA(Glu) + L-glutamate + ATP = L-glutamyl-tRNA(Glu) + AMP + diphosphate</text>
        <dbReference type="Rhea" id="RHEA:23540"/>
        <dbReference type="Rhea" id="RHEA-COMP:9663"/>
        <dbReference type="Rhea" id="RHEA-COMP:9680"/>
        <dbReference type="ChEBI" id="CHEBI:29985"/>
        <dbReference type="ChEBI" id="CHEBI:30616"/>
        <dbReference type="ChEBI" id="CHEBI:33019"/>
        <dbReference type="ChEBI" id="CHEBI:78442"/>
        <dbReference type="ChEBI" id="CHEBI:78520"/>
        <dbReference type="ChEBI" id="CHEBI:456215"/>
        <dbReference type="EC" id="6.1.1.17"/>
    </reaction>
</comment>
<dbReference type="Proteomes" id="UP000682202">
    <property type="component" value="Chromosome"/>
</dbReference>
<feature type="binding site" evidence="8">
    <location>
        <position position="272"/>
    </location>
    <ligand>
        <name>ATP</name>
        <dbReference type="ChEBI" id="CHEBI:30616"/>
    </ligand>
</feature>
<evidence type="ECO:0000313" key="12">
    <source>
        <dbReference type="EMBL" id="QUR66862.1"/>
    </source>
</evidence>
<evidence type="ECO:0000313" key="13">
    <source>
        <dbReference type="Proteomes" id="UP000682202"/>
    </source>
</evidence>
<dbReference type="PRINTS" id="PR00987">
    <property type="entry name" value="TRNASYNTHGLU"/>
</dbReference>
<feature type="domain" description="Aminoacyl-tRNA synthetase class I anticodon-binding" evidence="11">
    <location>
        <begin position="352"/>
        <end position="499"/>
    </location>
</feature>
<dbReference type="PANTHER" id="PTHR43311">
    <property type="entry name" value="GLUTAMATE--TRNA LIGASE"/>
    <property type="match status" value="1"/>
</dbReference>
<dbReference type="FunFam" id="3.40.50.620:FF:000149">
    <property type="entry name" value="Glutamate--tRNA ligase"/>
    <property type="match status" value="1"/>
</dbReference>
<dbReference type="GO" id="GO:0008270">
    <property type="term" value="F:zinc ion binding"/>
    <property type="evidence" value="ECO:0007669"/>
    <property type="project" value="InterPro"/>
</dbReference>
<dbReference type="Gene3D" id="3.90.800.10">
    <property type="entry name" value="Glutamyl-tRNA Synthetase, Domain 3"/>
    <property type="match status" value="1"/>
</dbReference>
<evidence type="ECO:0000256" key="6">
    <source>
        <dbReference type="ARBA" id="ARBA00022917"/>
    </source>
</evidence>
<dbReference type="GO" id="GO:0004818">
    <property type="term" value="F:glutamate-tRNA ligase activity"/>
    <property type="evidence" value="ECO:0007669"/>
    <property type="project" value="UniProtKB-UniRule"/>
</dbReference>
<dbReference type="InterPro" id="IPR004527">
    <property type="entry name" value="Glu-tRNA-ligase_bac/mito"/>
</dbReference>
<keyword evidence="4 8" id="KW-0547">Nucleotide-binding</keyword>
<dbReference type="InterPro" id="IPR049940">
    <property type="entry name" value="GluQ/Sye"/>
</dbReference>
<feature type="domain" description="Glutamyl/glutaminyl-tRNA synthetase class Ib catalytic" evidence="10">
    <location>
        <begin position="19"/>
        <end position="335"/>
    </location>
</feature>
<accession>A0A975JWB0</accession>
<dbReference type="InterPro" id="IPR020752">
    <property type="entry name" value="Glu-tRNA-synth_I_codon-bd_sub1"/>
</dbReference>
<dbReference type="Gene3D" id="1.10.10.350">
    <property type="match status" value="1"/>
</dbReference>
<dbReference type="Pfam" id="PF00749">
    <property type="entry name" value="tRNA-synt_1c"/>
    <property type="match status" value="1"/>
</dbReference>
<protein>
    <recommendedName>
        <fullName evidence="8">Glutamate--tRNA ligase</fullName>
        <ecNumber evidence="8">6.1.1.17</ecNumber>
    </recommendedName>
    <alternativeName>
        <fullName evidence="8">Glutamyl-tRNA synthetase</fullName>
        <shortName evidence="8">GluRS</shortName>
    </alternativeName>
</protein>
<dbReference type="EC" id="6.1.1.17" evidence="8"/>
<feature type="short sequence motif" description="'KMSKS' region" evidence="8">
    <location>
        <begin position="269"/>
        <end position="273"/>
    </location>
</feature>
<dbReference type="GO" id="GO:0006424">
    <property type="term" value="P:glutamyl-tRNA aminoacylation"/>
    <property type="evidence" value="ECO:0007669"/>
    <property type="project" value="UniProtKB-UniRule"/>
</dbReference>
<evidence type="ECO:0000256" key="2">
    <source>
        <dbReference type="ARBA" id="ARBA00022490"/>
    </source>
</evidence>
<dbReference type="CDD" id="cd00808">
    <property type="entry name" value="GluRS_core"/>
    <property type="match status" value="1"/>
</dbReference>
<dbReference type="InterPro" id="IPR014729">
    <property type="entry name" value="Rossmann-like_a/b/a_fold"/>
</dbReference>
<keyword evidence="2 8" id="KW-0963">Cytoplasm</keyword>
<dbReference type="InterPro" id="IPR000924">
    <property type="entry name" value="Glu/Gln-tRNA-synth"/>
</dbReference>
<feature type="region of interest" description="Disordered" evidence="9">
    <location>
        <begin position="496"/>
        <end position="516"/>
    </location>
</feature>
<dbReference type="Gene3D" id="3.40.50.620">
    <property type="entry name" value="HUPs"/>
    <property type="match status" value="1"/>
</dbReference>
<dbReference type="PANTHER" id="PTHR43311:SF2">
    <property type="entry name" value="GLUTAMATE--TRNA LIGASE, MITOCHONDRIAL-RELATED"/>
    <property type="match status" value="1"/>
</dbReference>
<dbReference type="GO" id="GO:0005829">
    <property type="term" value="C:cytosol"/>
    <property type="evidence" value="ECO:0007669"/>
    <property type="project" value="TreeGrafter"/>
</dbReference>
<comment type="subcellular location">
    <subcellularLocation>
        <location evidence="8">Cytoplasm</location>
    </subcellularLocation>
</comment>
<dbReference type="InterPro" id="IPR020061">
    <property type="entry name" value="Glu_tRNA_lig_a-bdl"/>
</dbReference>
<dbReference type="InterPro" id="IPR045462">
    <property type="entry name" value="aa-tRNA-synth_I_cd-bd"/>
</dbReference>
<dbReference type="EMBL" id="CP046600">
    <property type="protein sequence ID" value="QUR66862.1"/>
    <property type="molecule type" value="Genomic_DNA"/>
</dbReference>
<evidence type="ECO:0000256" key="4">
    <source>
        <dbReference type="ARBA" id="ARBA00022741"/>
    </source>
</evidence>
<dbReference type="FunFam" id="1.10.1160.10:FF:000002">
    <property type="entry name" value="Glutamate--tRNA ligase"/>
    <property type="match status" value="1"/>
</dbReference>
<comment type="caution">
    <text evidence="8">Lacks conserved residue(s) required for the propagation of feature annotation.</text>
</comment>
<organism evidence="12 13">
    <name type="scientific">Mycobacterium spongiae</name>
    <dbReference type="NCBI Taxonomy" id="886343"/>
    <lineage>
        <taxon>Bacteria</taxon>
        <taxon>Bacillati</taxon>
        <taxon>Actinomycetota</taxon>
        <taxon>Actinomycetes</taxon>
        <taxon>Mycobacteriales</taxon>
        <taxon>Mycobacteriaceae</taxon>
        <taxon>Mycobacterium</taxon>
    </lineage>
</organism>
<feature type="short sequence motif" description="'HIGH' region" evidence="8">
    <location>
        <begin position="25"/>
        <end position="35"/>
    </location>
</feature>
<dbReference type="KEGG" id="mspg:F6B93_06950"/>
<name>A0A975JWB0_9MYCO</name>
<dbReference type="InterPro" id="IPR033910">
    <property type="entry name" value="GluRS_core"/>
</dbReference>
<keyword evidence="5 8" id="KW-0067">ATP-binding</keyword>
<evidence type="ECO:0000259" key="11">
    <source>
        <dbReference type="Pfam" id="PF19269"/>
    </source>
</evidence>
<keyword evidence="6 8" id="KW-0648">Protein biosynthesis</keyword>
<comment type="function">
    <text evidence="8">Catalyzes the attachment of glutamate to tRNA(Glu) in a two-step reaction: glutamate is first activated by ATP to form Glu-AMP and then transferred to the acceptor end of tRNA(Glu).</text>
</comment>
<reference evidence="12" key="1">
    <citation type="submission" date="2019-12" db="EMBL/GenBank/DDBJ databases">
        <title>Mycobacterium spongiae sp. nov.</title>
        <authorList>
            <person name="Stinear T."/>
        </authorList>
    </citation>
    <scope>NUCLEOTIDE SEQUENCE</scope>
    <source>
        <strain evidence="12">FSD4b-SM</strain>
    </source>
</reference>
<dbReference type="SUPFAM" id="SSF48163">
    <property type="entry name" value="An anticodon-binding domain of class I aminoacyl-tRNA synthetases"/>
    <property type="match status" value="1"/>
</dbReference>
<dbReference type="InterPro" id="IPR020751">
    <property type="entry name" value="aa-tRNA-synth_I_codon-bd_sub2"/>
</dbReference>
<keyword evidence="13" id="KW-1185">Reference proteome</keyword>
<dbReference type="RefSeq" id="WP_211698430.1">
    <property type="nucleotide sequence ID" value="NZ_CP046600.1"/>
</dbReference>
<feature type="compositionally biased region" description="Basic and acidic residues" evidence="9">
    <location>
        <begin position="496"/>
        <end position="506"/>
    </location>
</feature>
<dbReference type="Gene3D" id="1.10.1160.10">
    <property type="entry name" value="Glutamyl-trna Synthetase, Domain 2"/>
    <property type="match status" value="1"/>
</dbReference>
<proteinExistence type="inferred from homology"/>
<dbReference type="InterPro" id="IPR008925">
    <property type="entry name" value="aa_tRNA-synth_I_cd-bd_sf"/>
</dbReference>
<dbReference type="SUPFAM" id="SSF52374">
    <property type="entry name" value="Nucleotidylyl transferase"/>
    <property type="match status" value="1"/>
</dbReference>
<dbReference type="AlphaFoldDB" id="A0A975JWB0"/>
<dbReference type="InterPro" id="IPR020058">
    <property type="entry name" value="Glu/Gln-tRNA-synth_Ib_cat-dom"/>
</dbReference>